<dbReference type="AlphaFoldDB" id="A0A0G9K0I3"/>
<keyword evidence="4 13" id="KW-0645">Protease</keyword>
<evidence type="ECO:0000256" key="5">
    <source>
        <dbReference type="ARBA" id="ARBA00022692"/>
    </source>
</evidence>
<dbReference type="PANTHER" id="PTHR42837:SF2">
    <property type="entry name" value="MEMBRANE METALLOPROTEASE ARASP2, CHLOROPLASTIC-RELATED"/>
    <property type="match status" value="1"/>
</dbReference>
<dbReference type="NCBIfam" id="TIGR00054">
    <property type="entry name" value="RIP metalloprotease RseP"/>
    <property type="match status" value="1"/>
</dbReference>
<dbReference type="InterPro" id="IPR001478">
    <property type="entry name" value="PDZ"/>
</dbReference>
<dbReference type="GO" id="GO:0006508">
    <property type="term" value="P:proteolysis"/>
    <property type="evidence" value="ECO:0007669"/>
    <property type="project" value="UniProtKB-KW"/>
</dbReference>
<feature type="domain" description="PDZ" evidence="12">
    <location>
        <begin position="110"/>
        <end position="179"/>
    </location>
</feature>
<evidence type="ECO:0000256" key="1">
    <source>
        <dbReference type="ARBA" id="ARBA00001947"/>
    </source>
</evidence>
<feature type="transmembrane region" description="Helical" evidence="11">
    <location>
        <begin position="274"/>
        <end position="296"/>
    </location>
</feature>
<dbReference type="SMART" id="SM00228">
    <property type="entry name" value="PDZ"/>
    <property type="match status" value="1"/>
</dbReference>
<evidence type="ECO:0000313" key="14">
    <source>
        <dbReference type="Proteomes" id="UP000035514"/>
    </source>
</evidence>
<dbReference type="GO" id="GO:0004222">
    <property type="term" value="F:metalloendopeptidase activity"/>
    <property type="evidence" value="ECO:0007669"/>
    <property type="project" value="InterPro"/>
</dbReference>
<name>A0A0G9K0I3_9BACT</name>
<evidence type="ECO:0000256" key="3">
    <source>
        <dbReference type="ARBA" id="ARBA00007931"/>
    </source>
</evidence>
<dbReference type="Pfam" id="PF02163">
    <property type="entry name" value="Peptidase_M50"/>
    <property type="match status" value="1"/>
</dbReference>
<dbReference type="EMBL" id="JAIQ01000144">
    <property type="protein sequence ID" value="KLD97672.1"/>
    <property type="molecule type" value="Genomic_DNA"/>
</dbReference>
<organism evidence="13 14">
    <name type="scientific">Aliarcobacter butzleri L348</name>
    <dbReference type="NCBI Taxonomy" id="1447256"/>
    <lineage>
        <taxon>Bacteria</taxon>
        <taxon>Pseudomonadati</taxon>
        <taxon>Campylobacterota</taxon>
        <taxon>Epsilonproteobacteria</taxon>
        <taxon>Campylobacterales</taxon>
        <taxon>Arcobacteraceae</taxon>
        <taxon>Aliarcobacter</taxon>
    </lineage>
</organism>
<dbReference type="CDD" id="cd06163">
    <property type="entry name" value="S2P-M50_PDZ_RseP-like"/>
    <property type="match status" value="1"/>
</dbReference>
<dbReference type="RefSeq" id="WP_046997218.1">
    <property type="nucleotide sequence ID" value="NZ_JAIQ01000144.1"/>
</dbReference>
<evidence type="ECO:0000256" key="7">
    <source>
        <dbReference type="ARBA" id="ARBA00022833"/>
    </source>
</evidence>
<evidence type="ECO:0000256" key="10">
    <source>
        <dbReference type="ARBA" id="ARBA00023136"/>
    </source>
</evidence>
<comment type="caution">
    <text evidence="13">The sequence shown here is derived from an EMBL/GenBank/DDBJ whole genome shotgun (WGS) entry which is preliminary data.</text>
</comment>
<accession>A0A0G9K0I3</accession>
<comment type="similarity">
    <text evidence="3 11">Belongs to the peptidase M50B family.</text>
</comment>
<evidence type="ECO:0000259" key="12">
    <source>
        <dbReference type="SMART" id="SM00228"/>
    </source>
</evidence>
<keyword evidence="8 11" id="KW-1133">Transmembrane helix</keyword>
<reference evidence="13 14" key="1">
    <citation type="submission" date="2014-01" db="EMBL/GenBank/DDBJ databases">
        <title>Development of a Comparative Genomic Fingerprinting Assay for High Resolution Genotyping of Arcobacter butzleri.</title>
        <authorList>
            <person name="Webb A.L."/>
            <person name="Inglis G.D."/>
            <person name="Kruczkiewicz P."/>
            <person name="Selinger L.B."/>
            <person name="Taboada E.N."/>
        </authorList>
    </citation>
    <scope>NUCLEOTIDE SEQUENCE [LARGE SCALE GENOMIC DNA]</scope>
    <source>
        <strain evidence="13 14">L348</strain>
    </source>
</reference>
<dbReference type="PANTHER" id="PTHR42837">
    <property type="entry name" value="REGULATOR OF SIGMA-E PROTEASE RSEP"/>
    <property type="match status" value="1"/>
</dbReference>
<protein>
    <recommendedName>
        <fullName evidence="11">Zinc metalloprotease</fullName>
        <ecNumber evidence="11">3.4.24.-</ecNumber>
    </recommendedName>
</protein>
<evidence type="ECO:0000256" key="9">
    <source>
        <dbReference type="ARBA" id="ARBA00023049"/>
    </source>
</evidence>
<feature type="transmembrane region" description="Helical" evidence="11">
    <location>
        <begin position="321"/>
        <end position="342"/>
    </location>
</feature>
<dbReference type="CDD" id="cd23081">
    <property type="entry name" value="cpPDZ_EcRseP-like"/>
    <property type="match status" value="1"/>
</dbReference>
<evidence type="ECO:0000256" key="6">
    <source>
        <dbReference type="ARBA" id="ARBA00022801"/>
    </source>
</evidence>
<comment type="subcellular location">
    <subcellularLocation>
        <location evidence="2">Membrane</location>
        <topology evidence="2">Multi-pass membrane protein</topology>
    </subcellularLocation>
</comment>
<keyword evidence="6 11" id="KW-0378">Hydrolase</keyword>
<evidence type="ECO:0000313" key="13">
    <source>
        <dbReference type="EMBL" id="KLD97672.1"/>
    </source>
</evidence>
<dbReference type="EC" id="3.4.24.-" evidence="11"/>
<dbReference type="SUPFAM" id="SSF50156">
    <property type="entry name" value="PDZ domain-like"/>
    <property type="match status" value="1"/>
</dbReference>
<dbReference type="InterPro" id="IPR004387">
    <property type="entry name" value="Pept_M50_Zn"/>
</dbReference>
<keyword evidence="7 11" id="KW-0862">Zinc</keyword>
<dbReference type="GO" id="GO:0016020">
    <property type="term" value="C:membrane"/>
    <property type="evidence" value="ECO:0007669"/>
    <property type="project" value="UniProtKB-SubCell"/>
</dbReference>
<dbReference type="InterPro" id="IPR036034">
    <property type="entry name" value="PDZ_sf"/>
</dbReference>
<evidence type="ECO:0000256" key="2">
    <source>
        <dbReference type="ARBA" id="ARBA00004141"/>
    </source>
</evidence>
<dbReference type="InterPro" id="IPR008915">
    <property type="entry name" value="Peptidase_M50"/>
</dbReference>
<gene>
    <name evidence="13" type="ORF">AA20_10610</name>
</gene>
<sequence length="352" mass="38955">MGTITFLLVLSFLVFFHELGHFLAAKFFGVKVHTFSIGFGKQIYSKYWKGTTWQIALIPLGGYVKMKGQDDSNPALIEDGEDSYNAKKPWQRIIILFAGPFANFILAAILYFIIALSGANTWAAQVGSVQENSPAFIAGIKTNDEIIRINDIDIKSWEEIGKVITTTQGALQFFIKRDNQVLIKTINPEISDSQNMFRENIKKRMIGISPSGKVITLDLSFSQSLVFAYEKTIFASTVIFQGVQKLISGIVPTSEIGGVISIGKVISDASESSIIALLTITALISVNLGVLNLLPIPALDGGHIMFNLYEMIVRKKPSDRVFVFLTIMGWIILGSLMLLGIYNDINRIFLNN</sequence>
<keyword evidence="11" id="KW-0479">Metal-binding</keyword>
<keyword evidence="5 11" id="KW-0812">Transmembrane</keyword>
<evidence type="ECO:0000256" key="11">
    <source>
        <dbReference type="RuleBase" id="RU362031"/>
    </source>
</evidence>
<keyword evidence="9 11" id="KW-0482">Metalloprotease</keyword>
<dbReference type="Gene3D" id="2.30.42.10">
    <property type="match status" value="1"/>
</dbReference>
<comment type="cofactor">
    <cofactor evidence="1 11">
        <name>Zn(2+)</name>
        <dbReference type="ChEBI" id="CHEBI:29105"/>
    </cofactor>
</comment>
<dbReference type="GO" id="GO:0046872">
    <property type="term" value="F:metal ion binding"/>
    <property type="evidence" value="ECO:0007669"/>
    <property type="project" value="UniProtKB-KW"/>
</dbReference>
<dbReference type="PATRIC" id="fig|1447256.3.peg.2072"/>
<proteinExistence type="inferred from homology"/>
<dbReference type="Proteomes" id="UP000035514">
    <property type="component" value="Unassembled WGS sequence"/>
</dbReference>
<evidence type="ECO:0000256" key="4">
    <source>
        <dbReference type="ARBA" id="ARBA00022670"/>
    </source>
</evidence>
<feature type="transmembrane region" description="Helical" evidence="11">
    <location>
        <begin position="93"/>
        <end position="114"/>
    </location>
</feature>
<evidence type="ECO:0000256" key="8">
    <source>
        <dbReference type="ARBA" id="ARBA00022989"/>
    </source>
</evidence>
<keyword evidence="10 11" id="KW-0472">Membrane</keyword>